<reference evidence="2" key="1">
    <citation type="submission" date="2015-12" db="EMBL/GenBank/DDBJ databases">
        <title>De novo transcriptome assembly of four potential Pierce s Disease insect vectors from Arizona vineyards.</title>
        <authorList>
            <person name="Tassone E.E."/>
        </authorList>
    </citation>
    <scope>NUCLEOTIDE SEQUENCE</scope>
</reference>
<sequence length="156" mass="17476">KSSIENLDGGNTATFLHSENKNLYKVKKEKNYSQNGVKFQSTIEKTTVSIDKRNSFKREEKHTIRKKCGSDVPKSNKKRVGSLDSCNATLVKIEEHIRPNESGAIKNNTTLNVPTIEKNRSGSLTINSTKLVRDEKISVKNKDGEMKVTNVVLETP</sequence>
<feature type="non-terminal residue" evidence="2">
    <location>
        <position position="156"/>
    </location>
</feature>
<evidence type="ECO:0000256" key="1">
    <source>
        <dbReference type="SAM" id="MobiDB-lite"/>
    </source>
</evidence>
<accession>A0A1B6D2Z0</accession>
<organism evidence="2">
    <name type="scientific">Clastoptera arizonana</name>
    <name type="common">Arizona spittle bug</name>
    <dbReference type="NCBI Taxonomy" id="38151"/>
    <lineage>
        <taxon>Eukaryota</taxon>
        <taxon>Metazoa</taxon>
        <taxon>Ecdysozoa</taxon>
        <taxon>Arthropoda</taxon>
        <taxon>Hexapoda</taxon>
        <taxon>Insecta</taxon>
        <taxon>Pterygota</taxon>
        <taxon>Neoptera</taxon>
        <taxon>Paraneoptera</taxon>
        <taxon>Hemiptera</taxon>
        <taxon>Auchenorrhyncha</taxon>
        <taxon>Cercopoidea</taxon>
        <taxon>Clastopteridae</taxon>
        <taxon>Clastoptera</taxon>
    </lineage>
</organism>
<dbReference type="EMBL" id="GEDC01017292">
    <property type="protein sequence ID" value="JAS20006.1"/>
    <property type="molecule type" value="Transcribed_RNA"/>
</dbReference>
<name>A0A1B6D2Z0_9HEMI</name>
<feature type="non-terminal residue" evidence="2">
    <location>
        <position position="1"/>
    </location>
</feature>
<dbReference type="AlphaFoldDB" id="A0A1B6D2Z0"/>
<feature type="region of interest" description="Disordered" evidence="1">
    <location>
        <begin position="58"/>
        <end position="81"/>
    </location>
</feature>
<proteinExistence type="predicted"/>
<protein>
    <submittedName>
        <fullName evidence="2">Uncharacterized protein</fullName>
    </submittedName>
</protein>
<evidence type="ECO:0000313" key="2">
    <source>
        <dbReference type="EMBL" id="JAS20006.1"/>
    </source>
</evidence>
<gene>
    <name evidence="2" type="ORF">g.1620</name>
</gene>